<accession>A0ABQ9ZH93</accession>
<reference evidence="1 2" key="1">
    <citation type="journal article" date="2023" name="Nucleic Acids Res.">
        <title>The hologenome of Daphnia magna reveals possible DNA methylation and microbiome-mediated evolution of the host genome.</title>
        <authorList>
            <person name="Chaturvedi A."/>
            <person name="Li X."/>
            <person name="Dhandapani V."/>
            <person name="Marshall H."/>
            <person name="Kissane S."/>
            <person name="Cuenca-Cambronero M."/>
            <person name="Asole G."/>
            <person name="Calvet F."/>
            <person name="Ruiz-Romero M."/>
            <person name="Marangio P."/>
            <person name="Guigo R."/>
            <person name="Rago D."/>
            <person name="Mirbahai L."/>
            <person name="Eastwood N."/>
            <person name="Colbourne J.K."/>
            <person name="Zhou J."/>
            <person name="Mallon E."/>
            <person name="Orsini L."/>
        </authorList>
    </citation>
    <scope>NUCLEOTIDE SEQUENCE [LARGE SCALE GENOMIC DNA]</scope>
    <source>
        <strain evidence="1">LRV0_1</strain>
    </source>
</reference>
<sequence length="73" mass="8285">MRSLALAHVYWIQFPSECAACQFAATVSRALRSLWLDAFEQTCKIHPGPYGSRAAEFFKNCDRTNKDASDKEK</sequence>
<dbReference type="EMBL" id="JAOYFB010000003">
    <property type="protein sequence ID" value="KAK4012277.1"/>
    <property type="molecule type" value="Genomic_DNA"/>
</dbReference>
<evidence type="ECO:0000313" key="1">
    <source>
        <dbReference type="EMBL" id="KAK4012277.1"/>
    </source>
</evidence>
<keyword evidence="2" id="KW-1185">Reference proteome</keyword>
<comment type="caution">
    <text evidence="1">The sequence shown here is derived from an EMBL/GenBank/DDBJ whole genome shotgun (WGS) entry which is preliminary data.</text>
</comment>
<evidence type="ECO:0000313" key="2">
    <source>
        <dbReference type="Proteomes" id="UP001234178"/>
    </source>
</evidence>
<dbReference type="Proteomes" id="UP001234178">
    <property type="component" value="Unassembled WGS sequence"/>
</dbReference>
<gene>
    <name evidence="1" type="ORF">OUZ56_021378</name>
</gene>
<protein>
    <submittedName>
        <fullName evidence="1">Uncharacterized protein</fullName>
    </submittedName>
</protein>
<organism evidence="1 2">
    <name type="scientific">Daphnia magna</name>
    <dbReference type="NCBI Taxonomy" id="35525"/>
    <lineage>
        <taxon>Eukaryota</taxon>
        <taxon>Metazoa</taxon>
        <taxon>Ecdysozoa</taxon>
        <taxon>Arthropoda</taxon>
        <taxon>Crustacea</taxon>
        <taxon>Branchiopoda</taxon>
        <taxon>Diplostraca</taxon>
        <taxon>Cladocera</taxon>
        <taxon>Anomopoda</taxon>
        <taxon>Daphniidae</taxon>
        <taxon>Daphnia</taxon>
    </lineage>
</organism>
<name>A0ABQ9ZH93_9CRUS</name>
<proteinExistence type="predicted"/>